<feature type="signal peptide" evidence="14">
    <location>
        <begin position="1"/>
        <end position="21"/>
    </location>
</feature>
<evidence type="ECO:0000259" key="15">
    <source>
        <dbReference type="Pfam" id="PF00593"/>
    </source>
</evidence>
<sequence length="694" mass="76411">MPRPTWPLILAATALPVSAMAADATLEEITITSATKTERSARQTPLSVEVVTEQEIQALGADTLRDVLLQTPGVFVNPGQGQMRIRGAGPRGTLLLIDGRRVAGEASFKYEMDRIGTGTIERIEIIKGPMGVLYGSDAVGGVIHIITKQPRDVTEGGLDLRVGSAEGGQGERYSLSGDVRGSAGDTRYSASFSLIRQEPYTERETAHPQVPRDPGQPKPLVPPSQSNLPPAGAIADRYAVDTTYRTQGETLNLGGRLDRRLTDTLEAGMDAYLTWEDREGTFIGTQYPAAAGFPVKDLPVDEVLDTERLDLAGRLRWQPTEKITIKWRSYLSDYEKENILSPTPYGDLGYTTAPDGGGSCRGEVDTLSHEFNLQWTASQAHRLLLGAEYREDERTSPWFRPDRRRSTIDYTTRSVFLQDEWTLSRDTDLLLGVRHDDFSEFDGETTGSLGVQHTLSQAARLRASYAQGFRAPSAPELFVSRNTPAGWVLGAHLIRPDFNKTATELEPERSDHLEIGLDGQGPGWHYDLALFHNEIQDRIQQVQGVGYRTFANVDEARIQGLEASGGHRLTPSLSLKGALTLLDAEDQDTGRTLEFTPETLARIALEYTPGPEWRFLISADHTGDQRYTDTAGGTARWARADAYTLVNLKASWMPAALPATEFYGGLDNLLDEDIDTVLGSHTGPFLYAGLRRYF</sequence>
<dbReference type="InterPro" id="IPR039426">
    <property type="entry name" value="TonB-dep_rcpt-like"/>
</dbReference>
<dbReference type="EMBL" id="FOUO01000008">
    <property type="protein sequence ID" value="SFM51949.1"/>
    <property type="molecule type" value="Genomic_DNA"/>
</dbReference>
<keyword evidence="5 11" id="KW-0812">Transmembrane</keyword>
<comment type="similarity">
    <text evidence="2">Belongs to the TonB-dependent receptor family. Hemoglobin/haptoglobin binding protein subfamily.</text>
</comment>
<dbReference type="GO" id="GO:0015344">
    <property type="term" value="F:siderophore uptake transmembrane transporter activity"/>
    <property type="evidence" value="ECO:0007669"/>
    <property type="project" value="TreeGrafter"/>
</dbReference>
<feature type="chain" id="PRO_5011561312" evidence="14">
    <location>
        <begin position="22"/>
        <end position="694"/>
    </location>
</feature>
<keyword evidence="9 17" id="KW-0675">Receptor</keyword>
<feature type="region of interest" description="Disordered" evidence="13">
    <location>
        <begin position="162"/>
        <end position="184"/>
    </location>
</feature>
<feature type="domain" description="TonB-dependent receptor-like beta-barrel" evidence="15">
    <location>
        <begin position="248"/>
        <end position="669"/>
    </location>
</feature>
<keyword evidence="18" id="KW-1185">Reference proteome</keyword>
<dbReference type="GO" id="GO:0009279">
    <property type="term" value="C:cell outer membrane"/>
    <property type="evidence" value="ECO:0007669"/>
    <property type="project" value="UniProtKB-SubCell"/>
</dbReference>
<dbReference type="PROSITE" id="PS52016">
    <property type="entry name" value="TONB_DEPENDENT_REC_3"/>
    <property type="match status" value="1"/>
</dbReference>
<dbReference type="InterPro" id="IPR036942">
    <property type="entry name" value="Beta-barrel_TonB_sf"/>
</dbReference>
<keyword evidence="8 11" id="KW-0472">Membrane</keyword>
<evidence type="ECO:0000256" key="1">
    <source>
        <dbReference type="ARBA" id="ARBA00004571"/>
    </source>
</evidence>
<reference evidence="17 18" key="1">
    <citation type="submission" date="2016-10" db="EMBL/GenBank/DDBJ databases">
        <authorList>
            <person name="de Groot N.N."/>
        </authorList>
    </citation>
    <scope>NUCLEOTIDE SEQUENCE [LARGE SCALE GENOMIC DNA]</scope>
    <source>
        <strain evidence="17 18">DSM 4180</strain>
    </source>
</reference>
<dbReference type="PANTHER" id="PTHR30069:SF29">
    <property type="entry name" value="HEMOGLOBIN AND HEMOGLOBIN-HAPTOGLOBIN-BINDING PROTEIN 1-RELATED"/>
    <property type="match status" value="1"/>
</dbReference>
<gene>
    <name evidence="17" type="ORF">SAMN05421721_1083</name>
</gene>
<proteinExistence type="inferred from homology"/>
<evidence type="ECO:0000313" key="17">
    <source>
        <dbReference type="EMBL" id="SFM51949.1"/>
    </source>
</evidence>
<accession>A0A1I4RI70</accession>
<dbReference type="Pfam" id="PF00593">
    <property type="entry name" value="TonB_dep_Rec_b-barrel"/>
    <property type="match status" value="1"/>
</dbReference>
<evidence type="ECO:0000256" key="5">
    <source>
        <dbReference type="ARBA" id="ARBA00022692"/>
    </source>
</evidence>
<feature type="domain" description="TonB-dependent receptor plug" evidence="16">
    <location>
        <begin position="41"/>
        <end position="142"/>
    </location>
</feature>
<feature type="region of interest" description="Disordered" evidence="13">
    <location>
        <begin position="196"/>
        <end position="231"/>
    </location>
</feature>
<dbReference type="Pfam" id="PF07715">
    <property type="entry name" value="Plug"/>
    <property type="match status" value="1"/>
</dbReference>
<keyword evidence="3 11" id="KW-0813">Transport</keyword>
<dbReference type="GO" id="GO:0044718">
    <property type="term" value="P:siderophore transmembrane transport"/>
    <property type="evidence" value="ECO:0007669"/>
    <property type="project" value="TreeGrafter"/>
</dbReference>
<dbReference type="CDD" id="cd01347">
    <property type="entry name" value="ligand_gated_channel"/>
    <property type="match status" value="1"/>
</dbReference>
<comment type="subcellular location">
    <subcellularLocation>
        <location evidence="1 11">Cell outer membrane</location>
        <topology evidence="1 11">Multi-pass membrane protein</topology>
    </subcellularLocation>
</comment>
<evidence type="ECO:0000256" key="10">
    <source>
        <dbReference type="ARBA" id="ARBA00023237"/>
    </source>
</evidence>
<dbReference type="STRING" id="195064.SAMN05421721_1083"/>
<evidence type="ECO:0000256" key="9">
    <source>
        <dbReference type="ARBA" id="ARBA00023170"/>
    </source>
</evidence>
<keyword evidence="6 14" id="KW-0732">Signal</keyword>
<evidence type="ECO:0000313" key="18">
    <source>
        <dbReference type="Proteomes" id="UP000199556"/>
    </source>
</evidence>
<dbReference type="Proteomes" id="UP000199556">
    <property type="component" value="Unassembled WGS sequence"/>
</dbReference>
<evidence type="ECO:0000256" key="2">
    <source>
        <dbReference type="ARBA" id="ARBA00008143"/>
    </source>
</evidence>
<evidence type="ECO:0000256" key="11">
    <source>
        <dbReference type="PROSITE-ProRule" id="PRU01360"/>
    </source>
</evidence>
<evidence type="ECO:0000256" key="12">
    <source>
        <dbReference type="RuleBase" id="RU003357"/>
    </source>
</evidence>
<dbReference type="OrthoDB" id="9815954at2"/>
<keyword evidence="4 11" id="KW-1134">Transmembrane beta strand</keyword>
<dbReference type="InterPro" id="IPR012910">
    <property type="entry name" value="Plug_dom"/>
</dbReference>
<dbReference type="Gene3D" id="2.40.170.20">
    <property type="entry name" value="TonB-dependent receptor, beta-barrel domain"/>
    <property type="match status" value="1"/>
</dbReference>
<dbReference type="PANTHER" id="PTHR30069">
    <property type="entry name" value="TONB-DEPENDENT OUTER MEMBRANE RECEPTOR"/>
    <property type="match status" value="1"/>
</dbReference>
<keyword evidence="10 11" id="KW-0998">Cell outer membrane</keyword>
<dbReference type="AlphaFoldDB" id="A0A1I4RI70"/>
<dbReference type="InterPro" id="IPR037066">
    <property type="entry name" value="Plug_dom_sf"/>
</dbReference>
<evidence type="ECO:0000256" key="3">
    <source>
        <dbReference type="ARBA" id="ARBA00022448"/>
    </source>
</evidence>
<evidence type="ECO:0000256" key="6">
    <source>
        <dbReference type="ARBA" id="ARBA00022729"/>
    </source>
</evidence>
<evidence type="ECO:0000256" key="4">
    <source>
        <dbReference type="ARBA" id="ARBA00022452"/>
    </source>
</evidence>
<evidence type="ECO:0000256" key="7">
    <source>
        <dbReference type="ARBA" id="ARBA00023077"/>
    </source>
</evidence>
<evidence type="ECO:0000259" key="16">
    <source>
        <dbReference type="Pfam" id="PF07715"/>
    </source>
</evidence>
<dbReference type="Gene3D" id="2.170.130.10">
    <property type="entry name" value="TonB-dependent receptor, plug domain"/>
    <property type="match status" value="1"/>
</dbReference>
<dbReference type="InterPro" id="IPR000531">
    <property type="entry name" value="Beta-barrel_TonB"/>
</dbReference>
<organism evidence="17 18">
    <name type="scientific">Ectothiorhodospira mobilis</name>
    <dbReference type="NCBI Taxonomy" id="195064"/>
    <lineage>
        <taxon>Bacteria</taxon>
        <taxon>Pseudomonadati</taxon>
        <taxon>Pseudomonadota</taxon>
        <taxon>Gammaproteobacteria</taxon>
        <taxon>Chromatiales</taxon>
        <taxon>Ectothiorhodospiraceae</taxon>
        <taxon>Ectothiorhodospira</taxon>
    </lineage>
</organism>
<protein>
    <submittedName>
        <fullName evidence="17">Outer membrane receptor for ferrienterochelin and colicins</fullName>
    </submittedName>
</protein>
<evidence type="ECO:0000256" key="14">
    <source>
        <dbReference type="SAM" id="SignalP"/>
    </source>
</evidence>
<evidence type="ECO:0000256" key="8">
    <source>
        <dbReference type="ARBA" id="ARBA00023136"/>
    </source>
</evidence>
<dbReference type="SUPFAM" id="SSF56935">
    <property type="entry name" value="Porins"/>
    <property type="match status" value="1"/>
</dbReference>
<keyword evidence="7 12" id="KW-0798">TonB box</keyword>
<name>A0A1I4RI70_ECTMO</name>
<evidence type="ECO:0000256" key="13">
    <source>
        <dbReference type="SAM" id="MobiDB-lite"/>
    </source>
</evidence>
<dbReference type="RefSeq" id="WP_090485210.1">
    <property type="nucleotide sequence ID" value="NZ_FOUO01000008.1"/>
</dbReference>